<dbReference type="GO" id="GO:0016874">
    <property type="term" value="F:ligase activity"/>
    <property type="evidence" value="ECO:0007669"/>
    <property type="project" value="UniProtKB-KW"/>
</dbReference>
<evidence type="ECO:0000313" key="10">
    <source>
        <dbReference type="EMBL" id="MDA4845826.1"/>
    </source>
</evidence>
<evidence type="ECO:0000256" key="8">
    <source>
        <dbReference type="SAM" id="MobiDB-lite"/>
    </source>
</evidence>
<evidence type="ECO:0000256" key="5">
    <source>
        <dbReference type="ARBA" id="ARBA00022840"/>
    </source>
</evidence>
<dbReference type="EC" id="6.1.1.-" evidence="10"/>
<comment type="caution">
    <text evidence="10">The sequence shown here is derived from an EMBL/GenBank/DDBJ whole genome shotgun (WGS) entry which is preliminary data.</text>
</comment>
<keyword evidence="2" id="KW-0479">Metal-binding</keyword>
<protein>
    <submittedName>
        <fullName evidence="10">tRNA glutamyl-Q(34) synthetase GluQRS</fullName>
        <ecNumber evidence="10">6.1.1.-</ecNumber>
    </submittedName>
</protein>
<reference evidence="10" key="1">
    <citation type="submission" date="2022-11" db="EMBL/GenBank/DDBJ databases">
        <title>Hoeflea poritis sp. nov., isolated from scleractinian coral Porites lutea.</title>
        <authorList>
            <person name="Zhang G."/>
            <person name="Wei Q."/>
            <person name="Cai L."/>
        </authorList>
    </citation>
    <scope>NUCLEOTIDE SEQUENCE</scope>
    <source>
        <strain evidence="10">E7-10</strain>
    </source>
</reference>
<evidence type="ECO:0000259" key="9">
    <source>
        <dbReference type="Pfam" id="PF00749"/>
    </source>
</evidence>
<dbReference type="RefSeq" id="WP_271089506.1">
    <property type="nucleotide sequence ID" value="NZ_JAPJZH010000005.1"/>
</dbReference>
<dbReference type="InterPro" id="IPR000924">
    <property type="entry name" value="Glu/Gln-tRNA-synth"/>
</dbReference>
<dbReference type="EMBL" id="JAPJZH010000005">
    <property type="protein sequence ID" value="MDA4845826.1"/>
    <property type="molecule type" value="Genomic_DNA"/>
</dbReference>
<name>A0ABT4VM86_9HYPH</name>
<evidence type="ECO:0000313" key="11">
    <source>
        <dbReference type="Proteomes" id="UP001148313"/>
    </source>
</evidence>
<dbReference type="SUPFAM" id="SSF52374">
    <property type="entry name" value="Nucleotidylyl transferase"/>
    <property type="match status" value="1"/>
</dbReference>
<gene>
    <name evidence="10" type="primary">gluQRS</name>
    <name evidence="10" type="ORF">OOZ53_10730</name>
</gene>
<dbReference type="Pfam" id="PF00749">
    <property type="entry name" value="tRNA-synt_1c"/>
    <property type="match status" value="1"/>
</dbReference>
<accession>A0ABT4VM86</accession>
<dbReference type="InterPro" id="IPR014729">
    <property type="entry name" value="Rossmann-like_a/b/a_fold"/>
</dbReference>
<organism evidence="10 11">
    <name type="scientific">Hoeflea poritis</name>
    <dbReference type="NCBI Taxonomy" id="2993659"/>
    <lineage>
        <taxon>Bacteria</taxon>
        <taxon>Pseudomonadati</taxon>
        <taxon>Pseudomonadota</taxon>
        <taxon>Alphaproteobacteria</taxon>
        <taxon>Hyphomicrobiales</taxon>
        <taxon>Rhizobiaceae</taxon>
        <taxon>Hoeflea</taxon>
    </lineage>
</organism>
<evidence type="ECO:0000256" key="2">
    <source>
        <dbReference type="ARBA" id="ARBA00022723"/>
    </source>
</evidence>
<feature type="domain" description="Glutamyl/glutaminyl-tRNA synthetase class Ib catalytic" evidence="9">
    <location>
        <begin position="8"/>
        <end position="280"/>
    </location>
</feature>
<evidence type="ECO:0000256" key="7">
    <source>
        <dbReference type="RuleBase" id="RU363037"/>
    </source>
</evidence>
<dbReference type="Gene3D" id="3.40.50.620">
    <property type="entry name" value="HUPs"/>
    <property type="match status" value="1"/>
</dbReference>
<dbReference type="InterPro" id="IPR049940">
    <property type="entry name" value="GluQ/Sye"/>
</dbReference>
<keyword evidence="3 7" id="KW-0547">Nucleotide-binding</keyword>
<keyword evidence="7" id="KW-0648">Protein biosynthesis</keyword>
<dbReference type="PANTHER" id="PTHR43311">
    <property type="entry name" value="GLUTAMATE--TRNA LIGASE"/>
    <property type="match status" value="1"/>
</dbReference>
<evidence type="ECO:0000256" key="1">
    <source>
        <dbReference type="ARBA" id="ARBA00022598"/>
    </source>
</evidence>
<keyword evidence="4" id="KW-0862">Zinc</keyword>
<sequence length="297" mass="33213">MTEKQRTLRFAPSPNGYLHLGHVYSALRNRELAERLGGRLLLRMEDIDTARCTPRFEEQILKDLNWLGISWQGAVRRQSAHFSGYRKALDRLRDMGLVYPAFVTRAQIRSHVAEYERQGTSWPRDPDGSPLYPGNERSLPDGDLAASLEAGQPFAWRLDMEKACSLAAQDITWSEEGRGPSGETGAITANPRAWGDVILARKDTPTSYHLSVVVDDALQDITDIVRGHDLFHATSVHRLLQVLLELPEPRYRHHALLVDGSGRKLSKSDGDTAVSALRRNGLSADEVIRICETGARI</sequence>
<keyword evidence="5 7" id="KW-0067">ATP-binding</keyword>
<keyword evidence="6 7" id="KW-0030">Aminoacyl-tRNA synthetase</keyword>
<dbReference type="PANTHER" id="PTHR43311:SF1">
    <property type="entry name" value="GLUTAMYL-Q TRNA(ASP) SYNTHETASE"/>
    <property type="match status" value="1"/>
</dbReference>
<dbReference type="InterPro" id="IPR020058">
    <property type="entry name" value="Glu/Gln-tRNA-synth_Ib_cat-dom"/>
</dbReference>
<dbReference type="Proteomes" id="UP001148313">
    <property type="component" value="Unassembled WGS sequence"/>
</dbReference>
<comment type="similarity">
    <text evidence="7">Belongs to the class-I aminoacyl-tRNA synthetase family.</text>
</comment>
<dbReference type="PROSITE" id="PS00178">
    <property type="entry name" value="AA_TRNA_LIGASE_I"/>
    <property type="match status" value="1"/>
</dbReference>
<evidence type="ECO:0000256" key="4">
    <source>
        <dbReference type="ARBA" id="ARBA00022833"/>
    </source>
</evidence>
<evidence type="ECO:0000256" key="6">
    <source>
        <dbReference type="ARBA" id="ARBA00023146"/>
    </source>
</evidence>
<proteinExistence type="inferred from homology"/>
<dbReference type="NCBIfam" id="NF004315">
    <property type="entry name" value="PRK05710.1-4"/>
    <property type="match status" value="1"/>
</dbReference>
<keyword evidence="1 7" id="KW-0436">Ligase</keyword>
<dbReference type="PRINTS" id="PR00987">
    <property type="entry name" value="TRNASYNTHGLU"/>
</dbReference>
<evidence type="ECO:0000256" key="3">
    <source>
        <dbReference type="ARBA" id="ARBA00022741"/>
    </source>
</evidence>
<dbReference type="InterPro" id="IPR001412">
    <property type="entry name" value="aa-tRNA-synth_I_CS"/>
</dbReference>
<keyword evidence="11" id="KW-1185">Reference proteome</keyword>
<feature type="region of interest" description="Disordered" evidence="8">
    <location>
        <begin position="115"/>
        <end position="138"/>
    </location>
</feature>